<dbReference type="Proteomes" id="UP000680206">
    <property type="component" value="Unassembled WGS sequence"/>
</dbReference>
<proteinExistence type="predicted"/>
<sequence>MFTVTGLMEDGVGYQIDVGGPKPAFGVVSGSDNVLDLLASSAETQVQASPTSAAAPLDTGDPASVLSALFMLTTVATVTGDDVPDVFDATDEDGNPPPDGAVF</sequence>
<keyword evidence="3" id="KW-1185">Reference proteome</keyword>
<feature type="region of interest" description="Disordered" evidence="1">
    <location>
        <begin position="84"/>
        <end position="103"/>
    </location>
</feature>
<comment type="caution">
    <text evidence="2">The sequence shown here is derived from an EMBL/GenBank/DDBJ whole genome shotgun (WGS) entry which is preliminary data.</text>
</comment>
<accession>A0ABS3RY54</accession>
<dbReference type="RefSeq" id="WP_208245153.1">
    <property type="nucleotide sequence ID" value="NZ_JAGEPF010000018.1"/>
</dbReference>
<organism evidence="2 3">
    <name type="scientific">Actinomadura violacea</name>
    <dbReference type="NCBI Taxonomy" id="2819934"/>
    <lineage>
        <taxon>Bacteria</taxon>
        <taxon>Bacillati</taxon>
        <taxon>Actinomycetota</taxon>
        <taxon>Actinomycetes</taxon>
        <taxon>Streptosporangiales</taxon>
        <taxon>Thermomonosporaceae</taxon>
        <taxon>Actinomadura</taxon>
    </lineage>
</organism>
<name>A0ABS3RY54_9ACTN</name>
<evidence type="ECO:0000313" key="2">
    <source>
        <dbReference type="EMBL" id="MBO2461696.1"/>
    </source>
</evidence>
<evidence type="ECO:0000313" key="3">
    <source>
        <dbReference type="Proteomes" id="UP000680206"/>
    </source>
</evidence>
<dbReference type="EMBL" id="JAGEPF010000018">
    <property type="protein sequence ID" value="MBO2461696.1"/>
    <property type="molecule type" value="Genomic_DNA"/>
</dbReference>
<protein>
    <submittedName>
        <fullName evidence="2">Uncharacterized protein</fullName>
    </submittedName>
</protein>
<gene>
    <name evidence="2" type="ORF">J4709_29415</name>
</gene>
<feature type="compositionally biased region" description="Acidic residues" evidence="1">
    <location>
        <begin position="84"/>
        <end position="94"/>
    </location>
</feature>
<evidence type="ECO:0000256" key="1">
    <source>
        <dbReference type="SAM" id="MobiDB-lite"/>
    </source>
</evidence>
<reference evidence="2 3" key="1">
    <citation type="submission" date="2021-03" db="EMBL/GenBank/DDBJ databases">
        <title>Actinomadura violae sp. nov., isolated from lichen in Thailand.</title>
        <authorList>
            <person name="Kanchanasin P."/>
            <person name="Saeng-In P."/>
            <person name="Phongsopitanun W."/>
            <person name="Yuki M."/>
            <person name="Kudo T."/>
            <person name="Ohkuma M."/>
            <person name="Tanasupawat S."/>
        </authorList>
    </citation>
    <scope>NUCLEOTIDE SEQUENCE [LARGE SCALE GENOMIC DNA]</scope>
    <source>
        <strain evidence="2 3">LCR2-06</strain>
    </source>
</reference>